<name>A0A803NB05_CHEQI</name>
<evidence type="ECO:0000313" key="1">
    <source>
        <dbReference type="EnsemblPlants" id="AUR62043204-RA:cds"/>
    </source>
</evidence>
<evidence type="ECO:0000313" key="2">
    <source>
        <dbReference type="Proteomes" id="UP000596660"/>
    </source>
</evidence>
<keyword evidence="2" id="KW-1185">Reference proteome</keyword>
<dbReference type="Gramene" id="AUR62043204-RA">
    <property type="protein sequence ID" value="AUR62043204-RA:cds"/>
    <property type="gene ID" value="AUR62043204"/>
</dbReference>
<reference evidence="1" key="1">
    <citation type="journal article" date="2017" name="Nature">
        <title>The genome of Chenopodium quinoa.</title>
        <authorList>
            <person name="Jarvis D.E."/>
            <person name="Ho Y.S."/>
            <person name="Lightfoot D.J."/>
            <person name="Schmoeckel S.M."/>
            <person name="Li B."/>
            <person name="Borm T.J.A."/>
            <person name="Ohyanagi H."/>
            <person name="Mineta K."/>
            <person name="Michell C.T."/>
            <person name="Saber N."/>
            <person name="Kharbatia N.M."/>
            <person name="Rupper R.R."/>
            <person name="Sharp A.R."/>
            <person name="Dally N."/>
            <person name="Boughton B.A."/>
            <person name="Woo Y.H."/>
            <person name="Gao G."/>
            <person name="Schijlen E.G.W.M."/>
            <person name="Guo X."/>
            <person name="Momin A.A."/>
            <person name="Negrao S."/>
            <person name="Al-Babili S."/>
            <person name="Gehring C."/>
            <person name="Roessner U."/>
            <person name="Jung C."/>
            <person name="Murphy K."/>
            <person name="Arold S.T."/>
            <person name="Gojobori T."/>
            <person name="van der Linden C.G."/>
            <person name="van Loo E.N."/>
            <person name="Jellen E.N."/>
            <person name="Maughan P.J."/>
            <person name="Tester M."/>
        </authorList>
    </citation>
    <scope>NUCLEOTIDE SEQUENCE [LARGE SCALE GENOMIC DNA]</scope>
    <source>
        <strain evidence="1">cv. PI 614886</strain>
    </source>
</reference>
<dbReference type="Proteomes" id="UP000596660">
    <property type="component" value="Unplaced"/>
</dbReference>
<dbReference type="AlphaFoldDB" id="A0A803NB05"/>
<dbReference type="EnsemblPlants" id="AUR62043204-RA">
    <property type="protein sequence ID" value="AUR62043204-RA:cds"/>
    <property type="gene ID" value="AUR62043204"/>
</dbReference>
<organism evidence="1 2">
    <name type="scientific">Chenopodium quinoa</name>
    <name type="common">Quinoa</name>
    <dbReference type="NCBI Taxonomy" id="63459"/>
    <lineage>
        <taxon>Eukaryota</taxon>
        <taxon>Viridiplantae</taxon>
        <taxon>Streptophyta</taxon>
        <taxon>Embryophyta</taxon>
        <taxon>Tracheophyta</taxon>
        <taxon>Spermatophyta</taxon>
        <taxon>Magnoliopsida</taxon>
        <taxon>eudicotyledons</taxon>
        <taxon>Gunneridae</taxon>
        <taxon>Pentapetalae</taxon>
        <taxon>Caryophyllales</taxon>
        <taxon>Chenopodiaceae</taxon>
        <taxon>Chenopodioideae</taxon>
        <taxon>Atripliceae</taxon>
        <taxon>Chenopodium</taxon>
    </lineage>
</organism>
<proteinExistence type="predicted"/>
<accession>A0A803NB05</accession>
<sequence>MLVLMVGHWPVLQFMLVKSGLEEFGGITDTILVTRRLSFGVLV</sequence>
<protein>
    <submittedName>
        <fullName evidence="1">Uncharacterized protein</fullName>
    </submittedName>
</protein>
<reference evidence="1" key="2">
    <citation type="submission" date="2021-03" db="UniProtKB">
        <authorList>
            <consortium name="EnsemblPlants"/>
        </authorList>
    </citation>
    <scope>IDENTIFICATION</scope>
</reference>